<evidence type="ECO:0000313" key="2">
    <source>
        <dbReference type="EMBL" id="TYB46448.1"/>
    </source>
</evidence>
<keyword evidence="3" id="KW-1185">Reference proteome</keyword>
<dbReference type="InterPro" id="IPR007278">
    <property type="entry name" value="DUF397"/>
</dbReference>
<dbReference type="Proteomes" id="UP000323380">
    <property type="component" value="Unassembled WGS sequence"/>
</dbReference>
<comment type="caution">
    <text evidence="2">The sequence shown here is derived from an EMBL/GenBank/DDBJ whole genome shotgun (WGS) entry which is preliminary data.</text>
</comment>
<dbReference type="AlphaFoldDB" id="A0A5D0NQN5"/>
<reference evidence="2 3" key="1">
    <citation type="submission" date="2019-08" db="EMBL/GenBank/DDBJ databases">
        <title>Actinomadura sp. nov. CYP1-5 isolated from mountain soil.</title>
        <authorList>
            <person name="Songsumanus A."/>
            <person name="Kuncharoen N."/>
            <person name="Kudo T."/>
            <person name="Yuki M."/>
            <person name="Igarashi Y."/>
            <person name="Tanasupawat S."/>
        </authorList>
    </citation>
    <scope>NUCLEOTIDE SEQUENCE [LARGE SCALE GENOMIC DNA]</scope>
    <source>
        <strain evidence="2 3">JCM 14158</strain>
    </source>
</reference>
<accession>A0A5D0NQN5</accession>
<protein>
    <submittedName>
        <fullName evidence="2">DUF397 domain-containing protein</fullName>
    </submittedName>
</protein>
<sequence>MAPNTTLWRKSSHSSNNGGNCIELARLGATLAIRDSKNPDGPKLLLSPENLRHLVQTLKNA</sequence>
<evidence type="ECO:0000313" key="3">
    <source>
        <dbReference type="Proteomes" id="UP000323380"/>
    </source>
</evidence>
<evidence type="ECO:0000259" key="1">
    <source>
        <dbReference type="Pfam" id="PF04149"/>
    </source>
</evidence>
<proteinExistence type="predicted"/>
<feature type="domain" description="DUF397" evidence="1">
    <location>
        <begin position="8"/>
        <end position="59"/>
    </location>
</feature>
<dbReference type="Pfam" id="PF04149">
    <property type="entry name" value="DUF397"/>
    <property type="match status" value="1"/>
</dbReference>
<dbReference type="RefSeq" id="WP_067904884.1">
    <property type="nucleotide sequence ID" value="NZ_VSFG01000002.1"/>
</dbReference>
<dbReference type="EMBL" id="VSFG01000002">
    <property type="protein sequence ID" value="TYB46448.1"/>
    <property type="molecule type" value="Genomic_DNA"/>
</dbReference>
<gene>
    <name evidence="2" type="ORF">FXF69_14445</name>
</gene>
<organism evidence="2 3">
    <name type="scientific">Actinomadura chibensis</name>
    <dbReference type="NCBI Taxonomy" id="392828"/>
    <lineage>
        <taxon>Bacteria</taxon>
        <taxon>Bacillati</taxon>
        <taxon>Actinomycetota</taxon>
        <taxon>Actinomycetes</taxon>
        <taxon>Streptosporangiales</taxon>
        <taxon>Thermomonosporaceae</taxon>
        <taxon>Actinomadura</taxon>
    </lineage>
</organism>
<name>A0A5D0NQN5_9ACTN</name>
<dbReference type="STRING" id="1220554.GCA_001552135_07967"/>